<dbReference type="GO" id="GO:0009312">
    <property type="term" value="P:oligosaccharide biosynthetic process"/>
    <property type="evidence" value="ECO:0007669"/>
    <property type="project" value="InterPro"/>
</dbReference>
<evidence type="ECO:0000256" key="6">
    <source>
        <dbReference type="ARBA" id="ARBA00022692"/>
    </source>
</evidence>
<evidence type="ECO:0000256" key="5">
    <source>
        <dbReference type="ARBA" id="ARBA00022679"/>
    </source>
</evidence>
<accession>A0A6H5HIA4</accession>
<evidence type="ECO:0000256" key="10">
    <source>
        <dbReference type="ARBA" id="ARBA00023034"/>
    </source>
</evidence>
<evidence type="ECO:0000313" key="17">
    <source>
        <dbReference type="Proteomes" id="UP000479000"/>
    </source>
</evidence>
<comment type="cofactor">
    <cofactor evidence="1">
        <name>Mn(2+)</name>
        <dbReference type="ChEBI" id="CHEBI:29035"/>
    </cofactor>
</comment>
<dbReference type="GO" id="GO:0005795">
    <property type="term" value="C:Golgi stack"/>
    <property type="evidence" value="ECO:0007669"/>
    <property type="project" value="InterPro"/>
</dbReference>
<evidence type="ECO:0000256" key="2">
    <source>
        <dbReference type="ARBA" id="ARBA00004323"/>
    </source>
</evidence>
<keyword evidence="6" id="KW-0812">Transmembrane</keyword>
<keyword evidence="12" id="KW-1015">Disulfide bond</keyword>
<keyword evidence="9" id="KW-1133">Transmembrane helix</keyword>
<evidence type="ECO:0000256" key="3">
    <source>
        <dbReference type="ARBA" id="ARBA00004922"/>
    </source>
</evidence>
<evidence type="ECO:0000313" key="16">
    <source>
        <dbReference type="EMBL" id="CAB0017080.1"/>
    </source>
</evidence>
<evidence type="ECO:0000256" key="15">
    <source>
        <dbReference type="SAM" id="MobiDB-lite"/>
    </source>
</evidence>
<comment type="pathway">
    <text evidence="3">Protein modification; protein glycosylation.</text>
</comment>
<keyword evidence="14" id="KW-0464">Manganese</keyword>
<evidence type="ECO:0000256" key="13">
    <source>
        <dbReference type="ARBA" id="ARBA00023180"/>
    </source>
</evidence>
<dbReference type="GO" id="GO:0006487">
    <property type="term" value="P:protein N-linked glycosylation"/>
    <property type="evidence" value="ECO:0007669"/>
    <property type="project" value="TreeGrafter"/>
</dbReference>
<protein>
    <submittedName>
        <fullName evidence="16">Uncharacterized protein</fullName>
    </submittedName>
</protein>
<name>A0A6H5HIA4_9HEMI</name>
<evidence type="ECO:0000256" key="9">
    <source>
        <dbReference type="ARBA" id="ARBA00022989"/>
    </source>
</evidence>
<evidence type="ECO:0000256" key="1">
    <source>
        <dbReference type="ARBA" id="ARBA00001936"/>
    </source>
</evidence>
<keyword evidence="10" id="KW-0333">Golgi apparatus</keyword>
<dbReference type="InterPro" id="IPR007754">
    <property type="entry name" value="GlcNAc_II"/>
</dbReference>
<dbReference type="PANTHER" id="PTHR12871:SF0">
    <property type="entry name" value="ALPHA-1,6-MANNOSYL-GLYCOPROTEIN 2-BETA-N-ACETYLGLUCOSAMINYLTRANSFERASE"/>
    <property type="match status" value="1"/>
</dbReference>
<dbReference type="Proteomes" id="UP000479000">
    <property type="component" value="Unassembled WGS sequence"/>
</dbReference>
<dbReference type="GO" id="GO:0008455">
    <property type="term" value="F:alpha-1,6-mannosylglycoprotein 2-beta-N-acetylglucosaminyltransferase activity"/>
    <property type="evidence" value="ECO:0007669"/>
    <property type="project" value="InterPro"/>
</dbReference>
<dbReference type="GO" id="GO:0000139">
    <property type="term" value="C:Golgi membrane"/>
    <property type="evidence" value="ECO:0007669"/>
    <property type="project" value="UniProtKB-SubCell"/>
</dbReference>
<evidence type="ECO:0000256" key="14">
    <source>
        <dbReference type="ARBA" id="ARBA00023211"/>
    </source>
</evidence>
<keyword evidence="13" id="KW-0325">Glycoprotein</keyword>
<feature type="non-terminal residue" evidence="16">
    <location>
        <position position="156"/>
    </location>
</feature>
<keyword evidence="11" id="KW-0472">Membrane</keyword>
<dbReference type="EMBL" id="CADCXU010030789">
    <property type="protein sequence ID" value="CAB0017080.1"/>
    <property type="molecule type" value="Genomic_DNA"/>
</dbReference>
<evidence type="ECO:0000256" key="7">
    <source>
        <dbReference type="ARBA" id="ARBA00022723"/>
    </source>
</evidence>
<keyword evidence="4" id="KW-0328">Glycosyltransferase</keyword>
<keyword evidence="17" id="KW-1185">Reference proteome</keyword>
<proteinExistence type="predicted"/>
<evidence type="ECO:0000256" key="4">
    <source>
        <dbReference type="ARBA" id="ARBA00022676"/>
    </source>
</evidence>
<feature type="region of interest" description="Disordered" evidence="15">
    <location>
        <begin position="41"/>
        <end position="60"/>
    </location>
</feature>
<organism evidence="16 17">
    <name type="scientific">Nesidiocoris tenuis</name>
    <dbReference type="NCBI Taxonomy" id="355587"/>
    <lineage>
        <taxon>Eukaryota</taxon>
        <taxon>Metazoa</taxon>
        <taxon>Ecdysozoa</taxon>
        <taxon>Arthropoda</taxon>
        <taxon>Hexapoda</taxon>
        <taxon>Insecta</taxon>
        <taxon>Pterygota</taxon>
        <taxon>Neoptera</taxon>
        <taxon>Paraneoptera</taxon>
        <taxon>Hemiptera</taxon>
        <taxon>Heteroptera</taxon>
        <taxon>Panheteroptera</taxon>
        <taxon>Cimicomorpha</taxon>
        <taxon>Miridae</taxon>
        <taxon>Dicyphina</taxon>
        <taxon>Nesidiocoris</taxon>
    </lineage>
</organism>
<dbReference type="AlphaFoldDB" id="A0A6H5HIA4"/>
<dbReference type="Pfam" id="PF05060">
    <property type="entry name" value="MGAT2"/>
    <property type="match status" value="1"/>
</dbReference>
<evidence type="ECO:0000256" key="11">
    <source>
        <dbReference type="ARBA" id="ARBA00023136"/>
    </source>
</evidence>
<keyword evidence="5" id="KW-0808">Transferase</keyword>
<keyword evidence="7" id="KW-0479">Metal-binding</keyword>
<dbReference type="OrthoDB" id="6019616at2759"/>
<sequence length="156" mass="17587">MDFVQTQHGHGFQPFGLDGNGLLRQAFLLLRRLQLGLEPSASVPDVPQSQTDGDGHARSEGFPYRRMVRIPRYRRNDSAFFFVRRSGVHHKKANCESTAVISKVQKVLANAAKHLYPSHLTITYTTITKKSKVRKGNGGWGDVRDHQLCMNMTMGH</sequence>
<dbReference type="GO" id="GO:0046872">
    <property type="term" value="F:metal ion binding"/>
    <property type="evidence" value="ECO:0007669"/>
    <property type="project" value="UniProtKB-KW"/>
</dbReference>
<evidence type="ECO:0000256" key="8">
    <source>
        <dbReference type="ARBA" id="ARBA00022968"/>
    </source>
</evidence>
<reference evidence="16 17" key="1">
    <citation type="submission" date="2020-02" db="EMBL/GenBank/DDBJ databases">
        <authorList>
            <person name="Ferguson B K."/>
        </authorList>
    </citation>
    <scope>NUCLEOTIDE SEQUENCE [LARGE SCALE GENOMIC DNA]</scope>
</reference>
<dbReference type="PANTHER" id="PTHR12871">
    <property type="entry name" value="BETA-1,2-N-ACETYLGLUCOSAMINYLTRANSFERASE II"/>
    <property type="match status" value="1"/>
</dbReference>
<comment type="subcellular location">
    <subcellularLocation>
        <location evidence="2">Golgi apparatus membrane</location>
        <topology evidence="2">Single-pass type II membrane protein</topology>
    </subcellularLocation>
</comment>
<keyword evidence="8" id="KW-0735">Signal-anchor</keyword>
<dbReference type="UniPathway" id="UPA00378"/>
<gene>
    <name evidence="16" type="ORF">NTEN_LOCUS21169</name>
</gene>
<evidence type="ECO:0000256" key="12">
    <source>
        <dbReference type="ARBA" id="ARBA00023157"/>
    </source>
</evidence>